<reference evidence="3" key="1">
    <citation type="journal article" date="2019" name="Int. J. Syst. Evol. Microbiol.">
        <title>The Global Catalogue of Microorganisms (GCM) 10K type strain sequencing project: providing services to taxonomists for standard genome sequencing and annotation.</title>
        <authorList>
            <consortium name="The Broad Institute Genomics Platform"/>
            <consortium name="The Broad Institute Genome Sequencing Center for Infectious Disease"/>
            <person name="Wu L."/>
            <person name="Ma J."/>
        </authorList>
    </citation>
    <scope>NUCLEOTIDE SEQUENCE [LARGE SCALE GENOMIC DNA]</scope>
    <source>
        <strain evidence="3">CGMCC 1.10188</strain>
    </source>
</reference>
<evidence type="ECO:0000259" key="1">
    <source>
        <dbReference type="Pfam" id="PF01575"/>
    </source>
</evidence>
<dbReference type="PANTHER" id="PTHR43664:SF1">
    <property type="entry name" value="BETA-METHYLMALYL-COA DEHYDRATASE"/>
    <property type="match status" value="1"/>
</dbReference>
<dbReference type="Proteomes" id="UP000603352">
    <property type="component" value="Unassembled WGS sequence"/>
</dbReference>
<sequence length="169" mass="18662">MPADTVPAETASAASGLPVTDLYFEDFAPGQTFNTPSRHVTEDEVIAFARQFDDQPFHVDREAAAASIYGGIIASGFHTLSLGFKLVLEARIVSGSSMGSPGLDEIRWLKPMRPGDTVRLVLEVTEVIPSRSKPDRGIVKLLYTTFNQKDEVICTMRGMWMLRRRTVMA</sequence>
<dbReference type="RefSeq" id="WP_188574001.1">
    <property type="nucleotide sequence ID" value="NZ_BMDZ01000001.1"/>
</dbReference>
<dbReference type="PANTHER" id="PTHR43664">
    <property type="entry name" value="MONOAMINE OXIDASE-RELATED"/>
    <property type="match status" value="1"/>
</dbReference>
<proteinExistence type="predicted"/>
<dbReference type="InterPro" id="IPR052342">
    <property type="entry name" value="MCH/BMMD"/>
</dbReference>
<protein>
    <submittedName>
        <fullName evidence="2">Enoyl-CoA hydratase</fullName>
    </submittedName>
</protein>
<keyword evidence="3" id="KW-1185">Reference proteome</keyword>
<organism evidence="2 3">
    <name type="scientific">Tistrella bauzanensis</name>
    <dbReference type="NCBI Taxonomy" id="657419"/>
    <lineage>
        <taxon>Bacteria</taxon>
        <taxon>Pseudomonadati</taxon>
        <taxon>Pseudomonadota</taxon>
        <taxon>Alphaproteobacteria</taxon>
        <taxon>Geminicoccales</taxon>
        <taxon>Geminicoccaceae</taxon>
        <taxon>Tistrella</taxon>
    </lineage>
</organism>
<gene>
    <name evidence="2" type="ORF">GCM10011505_01090</name>
</gene>
<dbReference type="Pfam" id="PF01575">
    <property type="entry name" value="MaoC_dehydratas"/>
    <property type="match status" value="1"/>
</dbReference>
<accession>A0ABQ1I766</accession>
<name>A0ABQ1I766_9PROT</name>
<dbReference type="InterPro" id="IPR002539">
    <property type="entry name" value="MaoC-like_dom"/>
</dbReference>
<feature type="domain" description="MaoC-like" evidence="1">
    <location>
        <begin position="28"/>
        <end position="133"/>
    </location>
</feature>
<evidence type="ECO:0000313" key="2">
    <source>
        <dbReference type="EMBL" id="GGB23651.1"/>
    </source>
</evidence>
<dbReference type="SUPFAM" id="SSF54637">
    <property type="entry name" value="Thioesterase/thiol ester dehydrase-isomerase"/>
    <property type="match status" value="1"/>
</dbReference>
<comment type="caution">
    <text evidence="2">The sequence shown here is derived from an EMBL/GenBank/DDBJ whole genome shotgun (WGS) entry which is preliminary data.</text>
</comment>
<dbReference type="CDD" id="cd03454">
    <property type="entry name" value="YdeM"/>
    <property type="match status" value="1"/>
</dbReference>
<dbReference type="Gene3D" id="3.10.129.10">
    <property type="entry name" value="Hotdog Thioesterase"/>
    <property type="match status" value="1"/>
</dbReference>
<evidence type="ECO:0000313" key="3">
    <source>
        <dbReference type="Proteomes" id="UP000603352"/>
    </source>
</evidence>
<dbReference type="InterPro" id="IPR029069">
    <property type="entry name" value="HotDog_dom_sf"/>
</dbReference>
<dbReference type="EMBL" id="BMDZ01000001">
    <property type="protein sequence ID" value="GGB23651.1"/>
    <property type="molecule type" value="Genomic_DNA"/>
</dbReference>